<comment type="caution">
    <text evidence="5">The sequence shown here is derived from an EMBL/GenBank/DDBJ whole genome shotgun (WGS) entry which is preliminary data.</text>
</comment>
<name>A0ABV9T7K0_9BACT</name>
<protein>
    <submittedName>
        <fullName evidence="5">Gfo/Idh/MocA family protein</fullName>
    </submittedName>
</protein>
<dbReference type="Pfam" id="PF22725">
    <property type="entry name" value="GFO_IDH_MocA_C3"/>
    <property type="match status" value="1"/>
</dbReference>
<dbReference type="Gene3D" id="3.40.50.720">
    <property type="entry name" value="NAD(P)-binding Rossmann-like Domain"/>
    <property type="match status" value="1"/>
</dbReference>
<dbReference type="PRINTS" id="PR01775">
    <property type="entry name" value="GLFROXRDTASE"/>
</dbReference>
<dbReference type="EMBL" id="JBHSJJ010000022">
    <property type="protein sequence ID" value="MFC4874741.1"/>
    <property type="molecule type" value="Genomic_DNA"/>
</dbReference>
<dbReference type="InterPro" id="IPR036291">
    <property type="entry name" value="NAD(P)-bd_dom_sf"/>
</dbReference>
<keyword evidence="6" id="KW-1185">Reference proteome</keyword>
<evidence type="ECO:0000259" key="4">
    <source>
        <dbReference type="Pfam" id="PF22725"/>
    </source>
</evidence>
<evidence type="ECO:0000256" key="1">
    <source>
        <dbReference type="ARBA" id="ARBA00010928"/>
    </source>
</evidence>
<gene>
    <name evidence="5" type="ORF">ACFPFU_23760</name>
</gene>
<dbReference type="InterPro" id="IPR000683">
    <property type="entry name" value="Gfo/Idh/MocA-like_OxRdtase_N"/>
</dbReference>
<dbReference type="InterPro" id="IPR055170">
    <property type="entry name" value="GFO_IDH_MocA-like_dom"/>
</dbReference>
<dbReference type="Proteomes" id="UP001595818">
    <property type="component" value="Unassembled WGS sequence"/>
</dbReference>
<evidence type="ECO:0000256" key="2">
    <source>
        <dbReference type="ARBA" id="ARBA00023002"/>
    </source>
</evidence>
<feature type="domain" description="Gfo/Idh/MocA-like oxidoreductase N-terminal" evidence="3">
    <location>
        <begin position="51"/>
        <end position="175"/>
    </location>
</feature>
<dbReference type="PANTHER" id="PTHR22604">
    <property type="entry name" value="OXIDOREDUCTASES"/>
    <property type="match status" value="1"/>
</dbReference>
<proteinExistence type="inferred from homology"/>
<dbReference type="InterPro" id="IPR050984">
    <property type="entry name" value="Gfo/Idh/MocA_domain"/>
</dbReference>
<feature type="domain" description="GFO/IDH/MocA-like oxidoreductase" evidence="4">
    <location>
        <begin position="184"/>
        <end position="303"/>
    </location>
</feature>
<dbReference type="SUPFAM" id="SSF55347">
    <property type="entry name" value="Glyceraldehyde-3-phosphate dehydrogenase-like, C-terminal domain"/>
    <property type="match status" value="1"/>
</dbReference>
<organism evidence="5 6">
    <name type="scientific">Negadavirga shengliensis</name>
    <dbReference type="NCBI Taxonomy" id="1389218"/>
    <lineage>
        <taxon>Bacteria</taxon>
        <taxon>Pseudomonadati</taxon>
        <taxon>Bacteroidota</taxon>
        <taxon>Cytophagia</taxon>
        <taxon>Cytophagales</taxon>
        <taxon>Cyclobacteriaceae</taxon>
        <taxon>Negadavirga</taxon>
    </lineage>
</organism>
<dbReference type="Pfam" id="PF01408">
    <property type="entry name" value="GFO_IDH_MocA"/>
    <property type="match status" value="1"/>
</dbReference>
<accession>A0ABV9T7K0</accession>
<dbReference type="PANTHER" id="PTHR22604:SF105">
    <property type="entry name" value="TRANS-1,2-DIHYDROBENZENE-1,2-DIOL DEHYDROGENASE"/>
    <property type="match status" value="1"/>
</dbReference>
<dbReference type="Gene3D" id="3.30.360.10">
    <property type="entry name" value="Dihydrodipicolinate Reductase, domain 2"/>
    <property type="match status" value="1"/>
</dbReference>
<sequence>MNFNSRRDAIKTIALGSGIVLLTPTQLVSCSGAKKEEQVEERTEEKKKDKIGVALIGLGYYSTDLLAPALQQTEHCYLAGIVTGTPSKAEEWKKKYNIPDKNVYNYDNFDSIADNPDIDVVYVVLPPSMHEEYTVRGANAGKHVWCEKPMAVTSKECQNMIDACKKNNVQLTIGYRLQHEPNTREYRQIIKENKLGKVESVECAAGYRENRTDHWKQKKEMGGGVIYDMGVYSIQGARLGSNMEPTAVLKATAVSTRPEIYKDGLADVVEATLEFPGGVTADIKTSFAENINFLTVACEQGNLEMAPFSAYAGVKGKSPLGEINHSYEVPWQQANQMDNDARAIIENKSPLVPGEEGLRDIRIVEAILECAETGKKVEI</sequence>
<dbReference type="SUPFAM" id="SSF51735">
    <property type="entry name" value="NAD(P)-binding Rossmann-fold domains"/>
    <property type="match status" value="1"/>
</dbReference>
<reference evidence="6" key="1">
    <citation type="journal article" date="2019" name="Int. J. Syst. Evol. Microbiol.">
        <title>The Global Catalogue of Microorganisms (GCM) 10K type strain sequencing project: providing services to taxonomists for standard genome sequencing and annotation.</title>
        <authorList>
            <consortium name="The Broad Institute Genomics Platform"/>
            <consortium name="The Broad Institute Genome Sequencing Center for Infectious Disease"/>
            <person name="Wu L."/>
            <person name="Ma J."/>
        </authorList>
    </citation>
    <scope>NUCLEOTIDE SEQUENCE [LARGE SCALE GENOMIC DNA]</scope>
    <source>
        <strain evidence="6">CGMCC 4.7466</strain>
    </source>
</reference>
<comment type="similarity">
    <text evidence="1">Belongs to the Gfo/Idh/MocA family.</text>
</comment>
<evidence type="ECO:0000313" key="6">
    <source>
        <dbReference type="Proteomes" id="UP001595818"/>
    </source>
</evidence>
<evidence type="ECO:0000259" key="3">
    <source>
        <dbReference type="Pfam" id="PF01408"/>
    </source>
</evidence>
<keyword evidence="2" id="KW-0560">Oxidoreductase</keyword>
<dbReference type="RefSeq" id="WP_377068886.1">
    <property type="nucleotide sequence ID" value="NZ_JBHSJJ010000022.1"/>
</dbReference>
<dbReference type="InterPro" id="IPR008354">
    <property type="entry name" value="Glc-Fru_OxRdtase_bac"/>
</dbReference>
<evidence type="ECO:0000313" key="5">
    <source>
        <dbReference type="EMBL" id="MFC4874741.1"/>
    </source>
</evidence>